<dbReference type="AlphaFoldDB" id="A0A2T5K9T9"/>
<dbReference type="OrthoDB" id="9808192at2"/>
<feature type="transmembrane region" description="Helical" evidence="1">
    <location>
        <begin position="29"/>
        <end position="49"/>
    </location>
</feature>
<dbReference type="EMBL" id="QAOT01000005">
    <property type="protein sequence ID" value="PTR19168.1"/>
    <property type="molecule type" value="Genomic_DNA"/>
</dbReference>
<keyword evidence="2" id="KW-0732">Signal</keyword>
<keyword evidence="1" id="KW-0812">Transmembrane</keyword>
<feature type="transmembrane region" description="Helical" evidence="1">
    <location>
        <begin position="113"/>
        <end position="132"/>
    </location>
</feature>
<dbReference type="InterPro" id="IPR007038">
    <property type="entry name" value="HupE_UreJ"/>
</dbReference>
<proteinExistence type="predicted"/>
<accession>A0A2T5K9T9</accession>
<feature type="transmembrane region" description="Helical" evidence="1">
    <location>
        <begin position="61"/>
        <end position="82"/>
    </location>
</feature>
<evidence type="ECO:0000256" key="1">
    <source>
        <dbReference type="SAM" id="Phobius"/>
    </source>
</evidence>
<dbReference type="RefSeq" id="WP_108220592.1">
    <property type="nucleotide sequence ID" value="NZ_CP090022.1"/>
</dbReference>
<name>A0A2T5K9T9_9RHOB</name>
<keyword evidence="1" id="KW-0472">Membrane</keyword>
<keyword evidence="4" id="KW-1185">Reference proteome</keyword>
<sequence length="193" mass="18990">MKMIATAALLAAAATPALAHTGHGDASGLVHGLVHPILGPDHLLAMLGVGIWSGFAMPRHLWAGAATFLAAMTAGAALSWAGVAIPMVETWIVTSVVLAGLLVALAHAGQAKALTALSLTAIAAFAACHGHAHASEATGTVGLYLAGFLVSTAALHVAGIGLARLVARGRAARMVQSAMGAAIAGSGLFLMAG</sequence>
<protein>
    <submittedName>
        <fullName evidence="3">Urease accessory protein</fullName>
    </submittedName>
</protein>
<feature type="chain" id="PRO_5015768491" evidence="2">
    <location>
        <begin position="20"/>
        <end position="193"/>
    </location>
</feature>
<feature type="transmembrane region" description="Helical" evidence="1">
    <location>
        <begin position="88"/>
        <end position="106"/>
    </location>
</feature>
<comment type="caution">
    <text evidence="3">The sequence shown here is derived from an EMBL/GenBank/DDBJ whole genome shotgun (WGS) entry which is preliminary data.</text>
</comment>
<feature type="signal peptide" evidence="2">
    <location>
        <begin position="1"/>
        <end position="19"/>
    </location>
</feature>
<evidence type="ECO:0000313" key="3">
    <source>
        <dbReference type="EMBL" id="PTR19168.1"/>
    </source>
</evidence>
<feature type="transmembrane region" description="Helical" evidence="1">
    <location>
        <begin position="144"/>
        <end position="167"/>
    </location>
</feature>
<dbReference type="PIRSF" id="PIRSF016919">
    <property type="entry name" value="HupE_UreJ"/>
    <property type="match status" value="1"/>
</dbReference>
<organism evidence="3 4">
    <name type="scientific">Cereibacter azotoformans</name>
    <dbReference type="NCBI Taxonomy" id="43057"/>
    <lineage>
        <taxon>Bacteria</taxon>
        <taxon>Pseudomonadati</taxon>
        <taxon>Pseudomonadota</taxon>
        <taxon>Alphaproteobacteria</taxon>
        <taxon>Rhodobacterales</taxon>
        <taxon>Paracoccaceae</taxon>
        <taxon>Cereibacter</taxon>
    </lineage>
</organism>
<gene>
    <name evidence="3" type="ORF">C8J28_1059</name>
</gene>
<dbReference type="Proteomes" id="UP000244060">
    <property type="component" value="Unassembled WGS sequence"/>
</dbReference>
<keyword evidence="1" id="KW-1133">Transmembrane helix</keyword>
<dbReference type="Pfam" id="PF04955">
    <property type="entry name" value="HupE_UreJ"/>
    <property type="match status" value="1"/>
</dbReference>
<reference evidence="3 4" key="1">
    <citation type="submission" date="2018-04" db="EMBL/GenBank/DDBJ databases">
        <title>Genomic Encyclopedia of Type Strains, Phase III (KMG-III): the genomes of soil and plant-associated and newly described type strains.</title>
        <authorList>
            <person name="Whitman W."/>
        </authorList>
    </citation>
    <scope>NUCLEOTIDE SEQUENCE [LARGE SCALE GENOMIC DNA]</scope>
    <source>
        <strain evidence="3 4">KA25</strain>
    </source>
</reference>
<evidence type="ECO:0000313" key="4">
    <source>
        <dbReference type="Proteomes" id="UP000244060"/>
    </source>
</evidence>
<evidence type="ECO:0000256" key="2">
    <source>
        <dbReference type="SAM" id="SignalP"/>
    </source>
</evidence>